<evidence type="ECO:0000313" key="2">
    <source>
        <dbReference type="RefSeq" id="XP_025406894.1"/>
    </source>
</evidence>
<sequence length="326" mass="36932">MTDLMYKNLCYKNIYRMVLIVQGVVQDEPPPDTRTLYLNHPVLRDSASQLLTIPTKVIGPIGLLYVCQREMAVTLPHDKNVSIIGSDDVTTCIILVLRHTGSGAVGFAHLDGSCTEECVINMVHRIQELSMGFPDSRLEMSLIGGFSHVLRYSEQVFYSLMVAVHKHQTEIELVLACLGELNTIMRNNVHWPLLYGAGVMVKSGEVFPANFPDKGPEQPLRLARLFTGLQPVLDVYDCNLGLLRIGPFNYEPMRSVDLWLQQSDEFILQALSTTPDVEPPHTVMAIRASLKYVQDHPFPAVTVFRDNRPLYYRRDEHSGTWTPFRY</sequence>
<accession>A0A8B8F7U2</accession>
<dbReference type="Proteomes" id="UP000694846">
    <property type="component" value="Unplaced"/>
</dbReference>
<dbReference type="CTD" id="123803"/>
<keyword evidence="1" id="KW-1185">Reference proteome</keyword>
<reference evidence="2" key="1">
    <citation type="submission" date="2025-08" db="UniProtKB">
        <authorList>
            <consortium name="RefSeq"/>
        </authorList>
    </citation>
    <scope>IDENTIFICATION</scope>
    <source>
        <tissue evidence="2">Whole body</tissue>
    </source>
</reference>
<dbReference type="OrthoDB" id="539995at2759"/>
<dbReference type="GeneID" id="112680886"/>
<name>A0A8B8F7U2_9HEMI</name>
<dbReference type="PANTHER" id="PTHR12498:SF0">
    <property type="entry name" value="PROTEIN N-TERMINAL ASPARAGINE AMIDOHYDROLASE"/>
    <property type="match status" value="1"/>
</dbReference>
<dbReference type="Pfam" id="PF14736">
    <property type="entry name" value="N_Asn_amidohyd"/>
    <property type="match status" value="1"/>
</dbReference>
<dbReference type="AlphaFoldDB" id="A0A8B8F7U2"/>
<proteinExistence type="predicted"/>
<protein>
    <submittedName>
        <fullName evidence="2">Protein N-terminal asparagine amidohydrolase isoform X1</fullName>
    </submittedName>
</protein>
<dbReference type="GO" id="GO:0008418">
    <property type="term" value="F:protein-N-terminal asparagine amidohydrolase activity"/>
    <property type="evidence" value="ECO:0007669"/>
    <property type="project" value="InterPro"/>
</dbReference>
<dbReference type="GO" id="GO:0006511">
    <property type="term" value="P:ubiquitin-dependent protein catabolic process"/>
    <property type="evidence" value="ECO:0007669"/>
    <property type="project" value="TreeGrafter"/>
</dbReference>
<dbReference type="RefSeq" id="XP_025406894.1">
    <property type="nucleotide sequence ID" value="XM_025551109.1"/>
</dbReference>
<evidence type="ECO:0000313" key="1">
    <source>
        <dbReference type="Proteomes" id="UP000694846"/>
    </source>
</evidence>
<dbReference type="GO" id="GO:0005634">
    <property type="term" value="C:nucleus"/>
    <property type="evidence" value="ECO:0007669"/>
    <property type="project" value="TreeGrafter"/>
</dbReference>
<dbReference type="InterPro" id="IPR026750">
    <property type="entry name" value="NTAN1"/>
</dbReference>
<dbReference type="PANTHER" id="PTHR12498">
    <property type="entry name" value="N-TERMINAL ASPARAGINE AMIDOHYDROLASE"/>
    <property type="match status" value="1"/>
</dbReference>
<gene>
    <name evidence="2" type="primary">LOC112680886</name>
</gene>
<organism evidence="1 2">
    <name type="scientific">Sipha flava</name>
    <name type="common">yellow sugarcane aphid</name>
    <dbReference type="NCBI Taxonomy" id="143950"/>
    <lineage>
        <taxon>Eukaryota</taxon>
        <taxon>Metazoa</taxon>
        <taxon>Ecdysozoa</taxon>
        <taxon>Arthropoda</taxon>
        <taxon>Hexapoda</taxon>
        <taxon>Insecta</taxon>
        <taxon>Pterygota</taxon>
        <taxon>Neoptera</taxon>
        <taxon>Paraneoptera</taxon>
        <taxon>Hemiptera</taxon>
        <taxon>Sternorrhyncha</taxon>
        <taxon>Aphidomorpha</taxon>
        <taxon>Aphidoidea</taxon>
        <taxon>Aphididae</taxon>
        <taxon>Sipha</taxon>
    </lineage>
</organism>